<dbReference type="EMBL" id="MH675552">
    <property type="protein sequence ID" value="AXQ62728.1"/>
    <property type="molecule type" value="Genomic_DNA"/>
</dbReference>
<keyword evidence="1" id="KW-0547">Nucleotide-binding</keyword>
<dbReference type="InterPro" id="IPR027417">
    <property type="entry name" value="P-loop_NTPase"/>
</dbReference>
<name>A0A385DVC5_BPCA1</name>
<keyword evidence="1" id="KW-0347">Helicase</keyword>
<evidence type="ECO:0000313" key="1">
    <source>
        <dbReference type="EMBL" id="AXQ62728.1"/>
    </source>
</evidence>
<evidence type="ECO:0000313" key="2">
    <source>
        <dbReference type="Proteomes" id="UP000262320"/>
    </source>
</evidence>
<organism evidence="1 2">
    <name type="scientific">Bacteroides phage crAss001</name>
    <name type="common">Bacteroides phage PhiCrAss001</name>
    <dbReference type="NCBI Taxonomy" id="2301731"/>
    <lineage>
        <taxon>Viruses</taxon>
        <taxon>Duplodnaviria</taxon>
        <taxon>Heunggongvirae</taxon>
        <taxon>Uroviricota</taxon>
        <taxon>Caudoviricetes</taxon>
        <taxon>Crassvirales</taxon>
        <taxon>Steigviridae</taxon>
        <taxon>Asinivirinae</taxon>
        <taxon>Kehishuvirus</taxon>
        <taxon>Kehishuvirus primarius</taxon>
    </lineage>
</organism>
<keyword evidence="2" id="KW-1185">Reference proteome</keyword>
<protein>
    <submittedName>
        <fullName evidence="1">Replicative DNA helicase</fullName>
    </submittedName>
</protein>
<keyword evidence="1" id="KW-0067">ATP-binding</keyword>
<organismHost>
    <name type="scientific">Bacteroides intestinalis</name>
    <dbReference type="NCBI Taxonomy" id="329854"/>
</organismHost>
<reference evidence="1 2" key="1">
    <citation type="submission" date="2018-07" db="EMBL/GenBank/DDBJ databases">
        <title>PhiCrAss001, a member of the most abundant bacteriophage family in the human gut, infects Bacteroides.</title>
        <authorList>
            <person name="Shkoporov A.N."/>
            <person name="Khokhlova E.V."/>
            <person name="Fitzgerald C.B."/>
            <person name="Stockdale S.R."/>
            <person name="Draper L.A."/>
            <person name="Ross R.P."/>
            <person name="Hill C."/>
        </authorList>
    </citation>
    <scope>NUCLEOTIDE SEQUENCE [LARGE SCALE GENOMIC DNA]</scope>
    <source>
        <strain evidence="2">crAss001</strain>
    </source>
</reference>
<dbReference type="Proteomes" id="UP000262320">
    <property type="component" value="Segment"/>
</dbReference>
<gene>
    <name evidence="1" type="ORF">crAss001_85</name>
</gene>
<keyword evidence="1" id="KW-0378">Hydrolase</keyword>
<dbReference type="GO" id="GO:0004386">
    <property type="term" value="F:helicase activity"/>
    <property type="evidence" value="ECO:0007669"/>
    <property type="project" value="UniProtKB-KW"/>
</dbReference>
<sequence length="406" mass="47996">MEEKDSFDRALEKLILRRQRILDGKINCIPLSFPRLRVWLPGIEKRRYNIITANQKVGKSKLADYMLVYEPFFYAIEHPDQLRLKILYFTLEMGKEEKFYEFLCHLLFRLDRIRISPTDLKSTSADRPVPQEILDLLASERYVTYIQKFKETVIYIDSERNPTGINKYCRNFALSRGKFHFKKVIMKNEAGLEEERDVIDYYEPDDKDEYVEVILDNYSNLMSESGMNKMQTIEKMSKYFITQRDQFDFNITAIQHQAQAQEGIENQKLNKMMPSSDGLADCKTTTRDANLVLGLYSPFKYGLREYEGYDVTKFKNNIRFMQVIEDRDNGAGGQICPLFFDGAVSTFTELPLPNNKPELERCLEYIETVVRRRTNYTFMNVSIRKARVRKWKMNLHRLIKLITFAD</sequence>
<dbReference type="Gene3D" id="3.40.50.300">
    <property type="entry name" value="P-loop containing nucleotide triphosphate hydrolases"/>
    <property type="match status" value="1"/>
</dbReference>
<proteinExistence type="predicted"/>
<accession>A0A385DVC5</accession>